<protein>
    <submittedName>
        <fullName evidence="1">Uncharacterized protein</fullName>
    </submittedName>
</protein>
<dbReference type="Proteomes" id="UP001271890">
    <property type="component" value="Unassembled WGS sequence"/>
</dbReference>
<organism evidence="1 2">
    <name type="scientific">Xenorhabdus santafensis</name>
    <dbReference type="NCBI Taxonomy" id="2582833"/>
    <lineage>
        <taxon>Bacteria</taxon>
        <taxon>Pseudomonadati</taxon>
        <taxon>Pseudomonadota</taxon>
        <taxon>Gammaproteobacteria</taxon>
        <taxon>Enterobacterales</taxon>
        <taxon>Morganellaceae</taxon>
        <taxon>Xenorhabdus</taxon>
    </lineage>
</organism>
<sequence length="63" mass="7407">MSLDYHLMLLRKLLSVRKIKIGYFYSSKRDFILSIWNLMKLYIVYSICLDVSSVSGNILLIFA</sequence>
<accession>A0ABU4SBG5</accession>
<gene>
    <name evidence="1" type="ORF">FE392_12455</name>
</gene>
<name>A0ABU4SBG5_9GAMM</name>
<comment type="caution">
    <text evidence="1">The sequence shown here is derived from an EMBL/GenBank/DDBJ whole genome shotgun (WGS) entry which is preliminary data.</text>
</comment>
<reference evidence="2" key="1">
    <citation type="journal article" date="2024" name="Toxins">
        <title>Genome Sequence Analysis of Native Xenorhabdus Strains Isolated from Entomopathogenic Nematodes in Argentina.</title>
        <authorList>
            <person name="Palma L."/>
            <person name="Frizzo L."/>
            <person name="Kaiser S."/>
            <person name="Berry C."/>
            <person name="Caballero P."/>
            <person name="Bode H.B."/>
            <person name="Del Valle E.E."/>
        </authorList>
    </citation>
    <scope>NUCLEOTIDE SEQUENCE [LARGE SCALE GENOMIC DNA]</scope>
    <source>
        <strain evidence="2">12</strain>
    </source>
</reference>
<evidence type="ECO:0000313" key="2">
    <source>
        <dbReference type="Proteomes" id="UP001271890"/>
    </source>
</evidence>
<keyword evidence="2" id="KW-1185">Reference proteome</keyword>
<evidence type="ECO:0000313" key="1">
    <source>
        <dbReference type="EMBL" id="MDX7988132.1"/>
    </source>
</evidence>
<proteinExistence type="predicted"/>
<dbReference type="EMBL" id="VCDN01000046">
    <property type="protein sequence ID" value="MDX7988132.1"/>
    <property type="molecule type" value="Genomic_DNA"/>
</dbReference>